<name>A0A6N2KHX8_SALVM</name>
<proteinExistence type="predicted"/>
<protein>
    <submittedName>
        <fullName evidence="1">Uncharacterized protein</fullName>
    </submittedName>
</protein>
<accession>A0A6N2KHX8</accession>
<reference evidence="1" key="1">
    <citation type="submission" date="2019-03" db="EMBL/GenBank/DDBJ databases">
        <authorList>
            <person name="Mank J."/>
            <person name="Almeida P."/>
        </authorList>
    </citation>
    <scope>NUCLEOTIDE SEQUENCE</scope>
    <source>
        <strain evidence="1">78183</strain>
    </source>
</reference>
<organism evidence="1">
    <name type="scientific">Salix viminalis</name>
    <name type="common">Common osier</name>
    <name type="synonym">Basket willow</name>
    <dbReference type="NCBI Taxonomy" id="40686"/>
    <lineage>
        <taxon>Eukaryota</taxon>
        <taxon>Viridiplantae</taxon>
        <taxon>Streptophyta</taxon>
        <taxon>Embryophyta</taxon>
        <taxon>Tracheophyta</taxon>
        <taxon>Spermatophyta</taxon>
        <taxon>Magnoliopsida</taxon>
        <taxon>eudicotyledons</taxon>
        <taxon>Gunneridae</taxon>
        <taxon>Pentapetalae</taxon>
        <taxon>rosids</taxon>
        <taxon>fabids</taxon>
        <taxon>Malpighiales</taxon>
        <taxon>Salicaceae</taxon>
        <taxon>Saliceae</taxon>
        <taxon>Salix</taxon>
    </lineage>
</organism>
<sequence>MSVIHVLNGGDENVLHCFEKPCKICFSGQSEPPAGFSSVYRWIKLKFRYVVRMSVIHVLNGGDENGTLQQGDIDA</sequence>
<dbReference type="AlphaFoldDB" id="A0A6N2KHX8"/>
<dbReference type="EMBL" id="CAADRP010000191">
    <property type="protein sequence ID" value="VFU24646.1"/>
    <property type="molecule type" value="Genomic_DNA"/>
</dbReference>
<gene>
    <name evidence="1" type="ORF">SVIM_LOCUS48472</name>
</gene>
<evidence type="ECO:0000313" key="1">
    <source>
        <dbReference type="EMBL" id="VFU24646.1"/>
    </source>
</evidence>